<dbReference type="OrthoDB" id="268428at2759"/>
<proteinExistence type="predicted"/>
<dbReference type="Proteomes" id="UP000800035">
    <property type="component" value="Unassembled WGS sequence"/>
</dbReference>
<evidence type="ECO:0000313" key="2">
    <source>
        <dbReference type="Proteomes" id="UP000800035"/>
    </source>
</evidence>
<organism evidence="1 2">
    <name type="scientific">Byssothecium circinans</name>
    <dbReference type="NCBI Taxonomy" id="147558"/>
    <lineage>
        <taxon>Eukaryota</taxon>
        <taxon>Fungi</taxon>
        <taxon>Dikarya</taxon>
        <taxon>Ascomycota</taxon>
        <taxon>Pezizomycotina</taxon>
        <taxon>Dothideomycetes</taxon>
        <taxon>Pleosporomycetidae</taxon>
        <taxon>Pleosporales</taxon>
        <taxon>Massarineae</taxon>
        <taxon>Massarinaceae</taxon>
        <taxon>Byssothecium</taxon>
    </lineage>
</organism>
<dbReference type="AlphaFoldDB" id="A0A6A5U8B5"/>
<evidence type="ECO:0000313" key="1">
    <source>
        <dbReference type="EMBL" id="KAF1960219.1"/>
    </source>
</evidence>
<dbReference type="EMBL" id="ML976983">
    <property type="protein sequence ID" value="KAF1960219.1"/>
    <property type="molecule type" value="Genomic_DNA"/>
</dbReference>
<gene>
    <name evidence="1" type="ORF">CC80DRAFT_438829</name>
</gene>
<keyword evidence="2" id="KW-1185">Reference proteome</keyword>
<name>A0A6A5U8B5_9PLEO</name>
<sequence>MPGFLGKSSGASLVFDQDVTVDEKGDLIITLLTPFENGEKHVTEILVSTEVCMKSVYLKPILSGADDPTEITLGGEAKREGANKHGEEEGEDKEGVLVWLAHLHKMSHERMAELGLHEISVTSIWHAMRWWKYQERENDMKALQPWFNKWYDNLAGKALDIDMARLLALPCQIFDHAVGFARVTKYLAYNNVGHIKERQPKGFKHKLMHLAPNDFVGPTNHARGGLKTTLHKNLWKKAGNVLRFDTGKCDCWDATVGRYLGALVAVNAFPIEDIINRSSINDIVKRLNDFELNWNPKCNRCKSVDWLYVVRKTVSATEAYFDGLCLDCMDRSKPKGKDLDAEYWEHNSSYNGRWDRRCRVKHNQSTWYVSWLGRDDTRQKLLKGDSGSYRPDENS</sequence>
<protein>
    <submittedName>
        <fullName evidence="1">Uncharacterized protein</fullName>
    </submittedName>
</protein>
<reference evidence="1" key="1">
    <citation type="journal article" date="2020" name="Stud. Mycol.">
        <title>101 Dothideomycetes genomes: a test case for predicting lifestyles and emergence of pathogens.</title>
        <authorList>
            <person name="Haridas S."/>
            <person name="Albert R."/>
            <person name="Binder M."/>
            <person name="Bloem J."/>
            <person name="Labutti K."/>
            <person name="Salamov A."/>
            <person name="Andreopoulos B."/>
            <person name="Baker S."/>
            <person name="Barry K."/>
            <person name="Bills G."/>
            <person name="Bluhm B."/>
            <person name="Cannon C."/>
            <person name="Castanera R."/>
            <person name="Culley D."/>
            <person name="Daum C."/>
            <person name="Ezra D."/>
            <person name="Gonzalez J."/>
            <person name="Henrissat B."/>
            <person name="Kuo A."/>
            <person name="Liang C."/>
            <person name="Lipzen A."/>
            <person name="Lutzoni F."/>
            <person name="Magnuson J."/>
            <person name="Mondo S."/>
            <person name="Nolan M."/>
            <person name="Ohm R."/>
            <person name="Pangilinan J."/>
            <person name="Park H.-J."/>
            <person name="Ramirez L."/>
            <person name="Alfaro M."/>
            <person name="Sun H."/>
            <person name="Tritt A."/>
            <person name="Yoshinaga Y."/>
            <person name="Zwiers L.-H."/>
            <person name="Turgeon B."/>
            <person name="Goodwin S."/>
            <person name="Spatafora J."/>
            <person name="Crous P."/>
            <person name="Grigoriev I."/>
        </authorList>
    </citation>
    <scope>NUCLEOTIDE SEQUENCE</scope>
    <source>
        <strain evidence="1">CBS 675.92</strain>
    </source>
</reference>
<accession>A0A6A5U8B5</accession>